<reference evidence="1" key="2">
    <citation type="journal article" date="2022" name="New Phytol.">
        <title>Evolutionary transition to the ectomycorrhizal habit in the genomes of a hyperdiverse lineage of mushroom-forming fungi.</title>
        <authorList>
            <person name="Looney B."/>
            <person name="Miyauchi S."/>
            <person name="Morin E."/>
            <person name="Drula E."/>
            <person name="Courty P.E."/>
            <person name="Kohler A."/>
            <person name="Kuo A."/>
            <person name="LaButti K."/>
            <person name="Pangilinan J."/>
            <person name="Lipzen A."/>
            <person name="Riley R."/>
            <person name="Andreopoulos W."/>
            <person name="He G."/>
            <person name="Johnson J."/>
            <person name="Nolan M."/>
            <person name="Tritt A."/>
            <person name="Barry K.W."/>
            <person name="Grigoriev I.V."/>
            <person name="Nagy L.G."/>
            <person name="Hibbett D."/>
            <person name="Henrissat B."/>
            <person name="Matheny P.B."/>
            <person name="Labbe J."/>
            <person name="Martin F.M."/>
        </authorList>
    </citation>
    <scope>NUCLEOTIDE SEQUENCE</scope>
    <source>
        <strain evidence="1">FP105234-sp</strain>
    </source>
</reference>
<proteinExistence type="predicted"/>
<gene>
    <name evidence="1" type="ORF">FA95DRAFT_1602818</name>
</gene>
<reference evidence="1" key="1">
    <citation type="submission" date="2021-02" db="EMBL/GenBank/DDBJ databases">
        <authorList>
            <consortium name="DOE Joint Genome Institute"/>
            <person name="Ahrendt S."/>
            <person name="Looney B.P."/>
            <person name="Miyauchi S."/>
            <person name="Morin E."/>
            <person name="Drula E."/>
            <person name="Courty P.E."/>
            <person name="Chicoki N."/>
            <person name="Fauchery L."/>
            <person name="Kohler A."/>
            <person name="Kuo A."/>
            <person name="Labutti K."/>
            <person name="Pangilinan J."/>
            <person name="Lipzen A."/>
            <person name="Riley R."/>
            <person name="Andreopoulos W."/>
            <person name="He G."/>
            <person name="Johnson J."/>
            <person name="Barry K.W."/>
            <person name="Grigoriev I.V."/>
            <person name="Nagy L."/>
            <person name="Hibbett D."/>
            <person name="Henrissat B."/>
            <person name="Matheny P.B."/>
            <person name="Labbe J."/>
            <person name="Martin F."/>
        </authorList>
    </citation>
    <scope>NUCLEOTIDE SEQUENCE</scope>
    <source>
        <strain evidence="1">FP105234-sp</strain>
    </source>
</reference>
<evidence type="ECO:0000313" key="1">
    <source>
        <dbReference type="EMBL" id="KAI0051355.1"/>
    </source>
</evidence>
<keyword evidence="2" id="KW-1185">Reference proteome</keyword>
<accession>A0ACB8S5N2</accession>
<protein>
    <submittedName>
        <fullName evidence="1">Uncharacterized protein</fullName>
    </submittedName>
</protein>
<organism evidence="1 2">
    <name type="scientific">Auriscalpium vulgare</name>
    <dbReference type="NCBI Taxonomy" id="40419"/>
    <lineage>
        <taxon>Eukaryota</taxon>
        <taxon>Fungi</taxon>
        <taxon>Dikarya</taxon>
        <taxon>Basidiomycota</taxon>
        <taxon>Agaricomycotina</taxon>
        <taxon>Agaricomycetes</taxon>
        <taxon>Russulales</taxon>
        <taxon>Auriscalpiaceae</taxon>
        <taxon>Auriscalpium</taxon>
    </lineage>
</organism>
<dbReference type="EMBL" id="MU275853">
    <property type="protein sequence ID" value="KAI0051355.1"/>
    <property type="molecule type" value="Genomic_DNA"/>
</dbReference>
<comment type="caution">
    <text evidence="1">The sequence shown here is derived from an EMBL/GenBank/DDBJ whole genome shotgun (WGS) entry which is preliminary data.</text>
</comment>
<dbReference type="Proteomes" id="UP000814033">
    <property type="component" value="Unassembled WGS sequence"/>
</dbReference>
<evidence type="ECO:0000313" key="2">
    <source>
        <dbReference type="Proteomes" id="UP000814033"/>
    </source>
</evidence>
<name>A0ACB8S5N2_9AGAM</name>
<sequence length="211" mass="22184">MSSPPLLPPETHPCTLYTAHRPARQMPTPPASASATAPDCEIRVAQGGSSRERGTMARSRAPTPFRTHASGAPPMRQPSSRPRTEKHGRRDDDDARCSPPACPAPSPAPTPAARALRLLPPAPHSAPAPPDSLPLALHAQNATPAAVAVYVLHLACPSRGLNAPHACPRSARRNQRRPSPASPCIRPIAPLMRRAIAPQCQYTGGVGVCPS</sequence>